<proteinExistence type="predicted"/>
<keyword evidence="2" id="KW-0479">Metal-binding</keyword>
<evidence type="ECO:0000256" key="1">
    <source>
        <dbReference type="ARBA" id="ARBA00004418"/>
    </source>
</evidence>
<feature type="domain" description="Plastocyanin-like" evidence="6">
    <location>
        <begin position="218"/>
        <end position="333"/>
    </location>
</feature>
<evidence type="ECO:0000313" key="9">
    <source>
        <dbReference type="Proteomes" id="UP000573499"/>
    </source>
</evidence>
<dbReference type="PANTHER" id="PTHR11709">
    <property type="entry name" value="MULTI-COPPER OXIDASE"/>
    <property type="match status" value="1"/>
</dbReference>
<name>A0A7W2F9F4_9BURK</name>
<dbReference type="AlphaFoldDB" id="A0A7W2F9F4"/>
<dbReference type="RefSeq" id="WP_182153418.1">
    <property type="nucleotide sequence ID" value="NZ_JACEZU010000004.1"/>
</dbReference>
<dbReference type="Gene3D" id="2.60.40.420">
    <property type="entry name" value="Cupredoxins - blue copper proteins"/>
    <property type="match status" value="1"/>
</dbReference>
<dbReference type="InterPro" id="IPR002355">
    <property type="entry name" value="Cu_oxidase_Cu_BS"/>
</dbReference>
<evidence type="ECO:0000313" key="8">
    <source>
        <dbReference type="EMBL" id="MBA5687592.1"/>
    </source>
</evidence>
<dbReference type="GO" id="GO:0016491">
    <property type="term" value="F:oxidoreductase activity"/>
    <property type="evidence" value="ECO:0007669"/>
    <property type="project" value="UniProtKB-KW"/>
</dbReference>
<evidence type="ECO:0000259" key="7">
    <source>
        <dbReference type="Pfam" id="PF07732"/>
    </source>
</evidence>
<sequence>MVTRRDFFRGAGAAAVSTAMVSRVGAAALPEAASMDSAATQAPLAPPNGRPYNPVVTLNGWTLPWRMKAGVKEFHLVAEPVVREIAPGMKARLWGYNGQSPGPTIEVVEGDRVRIFVTNKLPEHTSMHWHGQRLPNGMDGVTGLTQPGIPPGKTYVYEFVARRAGTFMYHPHADEMMQMAMGMMGLWITHPKDPRFMAVERDFCMLLNAYDIEPGSATPKVNTMLDFNLWTVNSRAFPGVDPMVVAQGDRVRIRVGNLTMTNHPIHMHGHEFTVTGTDGGWVPPTARWPEVTTDIAVGQMRAIEFDATDPGDWAFHCHKSHHTMNAMGHDVPTMTGVDQGEVLAKINRLVPDYMAMGDKGMADMAAMPMPLPENTLPMMTGDGPFGAIGMGGMFTTVKVRKGLARHDYRDPGWYRHPAGTLAYEYQGDAGTLPTAPQAPGTGHMATTPETPPLEVKKGGHHQH</sequence>
<keyword evidence="9" id="KW-1185">Reference proteome</keyword>
<comment type="caution">
    <text evidence="8">The sequence shown here is derived from an EMBL/GenBank/DDBJ whole genome shotgun (WGS) entry which is preliminary data.</text>
</comment>
<evidence type="ECO:0000256" key="3">
    <source>
        <dbReference type="ARBA" id="ARBA00023002"/>
    </source>
</evidence>
<dbReference type="InterPro" id="IPR008972">
    <property type="entry name" value="Cupredoxin"/>
</dbReference>
<evidence type="ECO:0000256" key="2">
    <source>
        <dbReference type="ARBA" id="ARBA00022723"/>
    </source>
</evidence>
<dbReference type="CDD" id="cd04202">
    <property type="entry name" value="CuRO_D2_2dMcoN_like"/>
    <property type="match status" value="1"/>
</dbReference>
<dbReference type="InterPro" id="IPR045087">
    <property type="entry name" value="Cu-oxidase_fam"/>
</dbReference>
<dbReference type="PANTHER" id="PTHR11709:SF394">
    <property type="entry name" value="FI03373P-RELATED"/>
    <property type="match status" value="1"/>
</dbReference>
<evidence type="ECO:0000256" key="4">
    <source>
        <dbReference type="ARBA" id="ARBA00023008"/>
    </source>
</evidence>
<dbReference type="PROSITE" id="PS00080">
    <property type="entry name" value="MULTICOPPER_OXIDASE2"/>
    <property type="match status" value="1"/>
</dbReference>
<keyword evidence="4" id="KW-0186">Copper</keyword>
<dbReference type="SUPFAM" id="SSF49503">
    <property type="entry name" value="Cupredoxins"/>
    <property type="match status" value="2"/>
</dbReference>
<keyword evidence="3" id="KW-0560">Oxidoreductase</keyword>
<dbReference type="PROSITE" id="PS51318">
    <property type="entry name" value="TAT"/>
    <property type="match status" value="1"/>
</dbReference>
<evidence type="ECO:0000256" key="5">
    <source>
        <dbReference type="SAM" id="MobiDB-lite"/>
    </source>
</evidence>
<dbReference type="Pfam" id="PF07732">
    <property type="entry name" value="Cu-oxidase_3"/>
    <property type="match status" value="1"/>
</dbReference>
<comment type="subcellular location">
    <subcellularLocation>
        <location evidence="1">Periplasm</location>
    </subcellularLocation>
</comment>
<accession>A0A7W2F9F4</accession>
<dbReference type="InterPro" id="IPR011706">
    <property type="entry name" value="Cu-oxidase_C"/>
</dbReference>
<dbReference type="GO" id="GO:0005507">
    <property type="term" value="F:copper ion binding"/>
    <property type="evidence" value="ECO:0007669"/>
    <property type="project" value="InterPro"/>
</dbReference>
<gene>
    <name evidence="8" type="ORF">H3H39_11090</name>
</gene>
<reference evidence="8 9" key="1">
    <citation type="submission" date="2020-07" db="EMBL/GenBank/DDBJ databases">
        <title>Novel species isolated from subtropical streams in China.</title>
        <authorList>
            <person name="Lu H."/>
        </authorList>
    </citation>
    <scope>NUCLEOTIDE SEQUENCE [LARGE SCALE GENOMIC DNA]</scope>
    <source>
        <strain evidence="8 9">LX47W</strain>
    </source>
</reference>
<feature type="domain" description="Plastocyanin-like" evidence="7">
    <location>
        <begin position="85"/>
        <end position="192"/>
    </location>
</feature>
<feature type="region of interest" description="Disordered" evidence="5">
    <location>
        <begin position="428"/>
        <end position="463"/>
    </location>
</feature>
<dbReference type="EMBL" id="JACEZU010000004">
    <property type="protein sequence ID" value="MBA5687592.1"/>
    <property type="molecule type" value="Genomic_DNA"/>
</dbReference>
<dbReference type="CDD" id="cd13860">
    <property type="entry name" value="CuRO_1_2dMco_1"/>
    <property type="match status" value="1"/>
</dbReference>
<dbReference type="GO" id="GO:0042597">
    <property type="term" value="C:periplasmic space"/>
    <property type="evidence" value="ECO:0007669"/>
    <property type="project" value="UniProtKB-SubCell"/>
</dbReference>
<organism evidence="8 9">
    <name type="scientific">Rugamonas apoptosis</name>
    <dbReference type="NCBI Taxonomy" id="2758570"/>
    <lineage>
        <taxon>Bacteria</taxon>
        <taxon>Pseudomonadati</taxon>
        <taxon>Pseudomonadota</taxon>
        <taxon>Betaproteobacteria</taxon>
        <taxon>Burkholderiales</taxon>
        <taxon>Oxalobacteraceae</taxon>
        <taxon>Telluria group</taxon>
        <taxon>Rugamonas</taxon>
    </lineage>
</organism>
<dbReference type="Pfam" id="PF07731">
    <property type="entry name" value="Cu-oxidase_2"/>
    <property type="match status" value="1"/>
</dbReference>
<dbReference type="InterPro" id="IPR011707">
    <property type="entry name" value="Cu-oxidase-like_N"/>
</dbReference>
<dbReference type="InterPro" id="IPR006311">
    <property type="entry name" value="TAT_signal"/>
</dbReference>
<protein>
    <submittedName>
        <fullName evidence="8">Copper oxidase</fullName>
    </submittedName>
</protein>
<dbReference type="Proteomes" id="UP000573499">
    <property type="component" value="Unassembled WGS sequence"/>
</dbReference>
<evidence type="ECO:0000259" key="6">
    <source>
        <dbReference type="Pfam" id="PF07731"/>
    </source>
</evidence>